<dbReference type="AlphaFoldDB" id="A0A848H9J4"/>
<evidence type="ECO:0000256" key="2">
    <source>
        <dbReference type="ARBA" id="ARBA00011985"/>
    </source>
</evidence>
<dbReference type="InterPro" id="IPR031100">
    <property type="entry name" value="LOG_fam"/>
</dbReference>
<dbReference type="Proteomes" id="UP000541185">
    <property type="component" value="Unassembled WGS sequence"/>
</dbReference>
<protein>
    <recommendedName>
        <fullName evidence="3">AMP nucleosidase</fullName>
        <ecNumber evidence="2">3.2.2.4</ecNumber>
    </recommendedName>
    <alternativeName>
        <fullName evidence="3">AMP nucleosidase</fullName>
    </alternativeName>
</protein>
<dbReference type="RefSeq" id="WP_169418449.1">
    <property type="nucleotide sequence ID" value="NZ_JABBFX010000001.1"/>
</dbReference>
<evidence type="ECO:0000313" key="4">
    <source>
        <dbReference type="EMBL" id="NML44308.1"/>
    </source>
</evidence>
<evidence type="ECO:0000256" key="1">
    <source>
        <dbReference type="ARBA" id="ARBA00000274"/>
    </source>
</evidence>
<sequence length="269" mass="29184">MKLLAALVLVAAVTGCVTPPGPFELVSCPRADVPNAAYVGPYYGVENVIPVHALAQDLRCAEAFKAERFPQGFVTLYGSSRIKAGDPLYQDVKAFGSAWTQRYGKQFPIMSGAGPGLMEAVNQGALEAGGPSIGYTTYYDRDPNGTPERPYGGNPRVQLNRYVSQGLIFSSVATREQAMIKHSAAIVIAPGGTGTEWEIFQILEMMKSGQLAKVPVYFLGSRDKYWRAFDARLDDMAQRGTAGANELAFRQHVDSGDELLRRLAADLKL</sequence>
<accession>A0A848H9J4</accession>
<name>A0A848H9J4_9BURK</name>
<dbReference type="InterPro" id="IPR052341">
    <property type="entry name" value="LOG_family_nucleotidases"/>
</dbReference>
<evidence type="ECO:0000313" key="5">
    <source>
        <dbReference type="Proteomes" id="UP000541185"/>
    </source>
</evidence>
<dbReference type="EC" id="3.2.2.4" evidence="2"/>
<gene>
    <name evidence="4" type="ORF">HHL11_11140</name>
</gene>
<dbReference type="PROSITE" id="PS51257">
    <property type="entry name" value="PROKAR_LIPOPROTEIN"/>
    <property type="match status" value="1"/>
</dbReference>
<reference evidence="4 5" key="1">
    <citation type="submission" date="2020-04" db="EMBL/GenBank/DDBJ databases">
        <title>Ramlibacter sp. G-1-2-2 isolated from soil.</title>
        <authorList>
            <person name="Dahal R.H."/>
        </authorList>
    </citation>
    <scope>NUCLEOTIDE SEQUENCE [LARGE SCALE GENOMIC DNA]</scope>
    <source>
        <strain evidence="4 5">G-1-2-2</strain>
    </source>
</reference>
<dbReference type="GO" id="GO:0005829">
    <property type="term" value="C:cytosol"/>
    <property type="evidence" value="ECO:0007669"/>
    <property type="project" value="TreeGrafter"/>
</dbReference>
<dbReference type="Pfam" id="PF03641">
    <property type="entry name" value="Lysine_decarbox"/>
    <property type="match status" value="1"/>
</dbReference>
<evidence type="ECO:0000256" key="3">
    <source>
        <dbReference type="ARBA" id="ARBA00031983"/>
    </source>
</evidence>
<dbReference type="GO" id="GO:0008714">
    <property type="term" value="F:AMP nucleosidase activity"/>
    <property type="evidence" value="ECO:0007669"/>
    <property type="project" value="UniProtKB-EC"/>
</dbReference>
<dbReference type="Gene3D" id="3.40.50.450">
    <property type="match status" value="1"/>
</dbReference>
<comment type="catalytic activity">
    <reaction evidence="1">
        <text>AMP + H2O = D-ribose 5-phosphate + adenine</text>
        <dbReference type="Rhea" id="RHEA:20129"/>
        <dbReference type="ChEBI" id="CHEBI:15377"/>
        <dbReference type="ChEBI" id="CHEBI:16708"/>
        <dbReference type="ChEBI" id="CHEBI:78346"/>
        <dbReference type="ChEBI" id="CHEBI:456215"/>
        <dbReference type="EC" id="3.2.2.4"/>
    </reaction>
</comment>
<organism evidence="4 5">
    <name type="scientific">Ramlibacter agri</name>
    <dbReference type="NCBI Taxonomy" id="2728837"/>
    <lineage>
        <taxon>Bacteria</taxon>
        <taxon>Pseudomonadati</taxon>
        <taxon>Pseudomonadota</taxon>
        <taxon>Betaproteobacteria</taxon>
        <taxon>Burkholderiales</taxon>
        <taxon>Comamonadaceae</taxon>
        <taxon>Ramlibacter</taxon>
    </lineage>
</organism>
<keyword evidence="5" id="KW-1185">Reference proteome</keyword>
<comment type="caution">
    <text evidence="4">The sequence shown here is derived from an EMBL/GenBank/DDBJ whole genome shotgun (WGS) entry which is preliminary data.</text>
</comment>
<dbReference type="PANTHER" id="PTHR43393:SF3">
    <property type="entry name" value="LYSINE DECARBOXYLASE-LIKE PROTEIN"/>
    <property type="match status" value="1"/>
</dbReference>
<dbReference type="SUPFAM" id="SSF102405">
    <property type="entry name" value="MCP/YpsA-like"/>
    <property type="match status" value="1"/>
</dbReference>
<dbReference type="EMBL" id="JABBFX010000001">
    <property type="protein sequence ID" value="NML44308.1"/>
    <property type="molecule type" value="Genomic_DNA"/>
</dbReference>
<proteinExistence type="predicted"/>
<dbReference type="PANTHER" id="PTHR43393">
    <property type="entry name" value="CYTOKININ RIBOSIDE 5'-MONOPHOSPHATE PHOSPHORIBOHYDROLASE"/>
    <property type="match status" value="1"/>
</dbReference>